<dbReference type="PROSITE" id="PS50011">
    <property type="entry name" value="PROTEIN_KINASE_DOM"/>
    <property type="match status" value="1"/>
</dbReference>
<organism evidence="6 7">
    <name type="scientific">Brassica napus</name>
    <name type="common">Rape</name>
    <dbReference type="NCBI Taxonomy" id="3708"/>
    <lineage>
        <taxon>Eukaryota</taxon>
        <taxon>Viridiplantae</taxon>
        <taxon>Streptophyta</taxon>
        <taxon>Embryophyta</taxon>
        <taxon>Tracheophyta</taxon>
        <taxon>Spermatophyta</taxon>
        <taxon>Magnoliopsida</taxon>
        <taxon>eudicotyledons</taxon>
        <taxon>Gunneridae</taxon>
        <taxon>Pentapetalae</taxon>
        <taxon>rosids</taxon>
        <taxon>malvids</taxon>
        <taxon>Brassicales</taxon>
        <taxon>Brassicaceae</taxon>
        <taxon>Brassiceae</taxon>
        <taxon>Brassica</taxon>
    </lineage>
</organism>
<dbReference type="PANTHER" id="PTHR43671:SF94">
    <property type="entry name" value="SERINE_THREONINE-PROTEIN KINASE NEK6"/>
    <property type="match status" value="1"/>
</dbReference>
<keyword evidence="4" id="KW-0067">ATP-binding</keyword>
<sequence length="194" mass="22076">MQSCCDPRDPWVENVCVCIITSYCEGGDINELILNLTLGLYLLLCRNYICRWMVQLLLAIDYLHNYSIISIRLYINIRSCFKPLCEIFFSGDSGLAKLQGRDNLASSIVGTPNMCPELLADIPYGYKSDIWSLGCCMFEVAAHQLAFKASVRTFLIMYMAGLINKINRSSLSPLPVMYTCTFRLFPKYTSNWVI</sequence>
<proteinExistence type="predicted"/>
<dbReference type="InterPro" id="IPR011009">
    <property type="entry name" value="Kinase-like_dom_sf"/>
</dbReference>
<dbReference type="STRING" id="3708.A0A078GSJ8"/>
<evidence type="ECO:0000259" key="5">
    <source>
        <dbReference type="PROSITE" id="PS50011"/>
    </source>
</evidence>
<accession>A0A078GSJ8</accession>
<dbReference type="PaxDb" id="3708-A0A078GSJ8"/>
<keyword evidence="7" id="KW-1185">Reference proteome</keyword>
<dbReference type="Pfam" id="PF00069">
    <property type="entry name" value="Pkinase"/>
    <property type="match status" value="1"/>
</dbReference>
<protein>
    <submittedName>
        <fullName evidence="6">BnaC01g32410D protein</fullName>
    </submittedName>
</protein>
<evidence type="ECO:0000256" key="2">
    <source>
        <dbReference type="ARBA" id="ARBA00022741"/>
    </source>
</evidence>
<keyword evidence="3" id="KW-0418">Kinase</keyword>
<keyword evidence="2" id="KW-0547">Nucleotide-binding</keyword>
<dbReference type="Proteomes" id="UP000028999">
    <property type="component" value="Unassembled WGS sequence"/>
</dbReference>
<feature type="domain" description="Protein kinase" evidence="5">
    <location>
        <begin position="1"/>
        <end position="194"/>
    </location>
</feature>
<dbReference type="AlphaFoldDB" id="A0A078GSJ8"/>
<dbReference type="SUPFAM" id="SSF56112">
    <property type="entry name" value="Protein kinase-like (PK-like)"/>
    <property type="match status" value="1"/>
</dbReference>
<dbReference type="Gramene" id="CDY27558">
    <property type="protein sequence ID" value="CDY27558"/>
    <property type="gene ID" value="GSBRNA2T00038272001"/>
</dbReference>
<dbReference type="GO" id="GO:0005524">
    <property type="term" value="F:ATP binding"/>
    <property type="evidence" value="ECO:0007669"/>
    <property type="project" value="UniProtKB-KW"/>
</dbReference>
<dbReference type="EMBL" id="LK032206">
    <property type="protein sequence ID" value="CDY27558.1"/>
    <property type="molecule type" value="Genomic_DNA"/>
</dbReference>
<evidence type="ECO:0000256" key="3">
    <source>
        <dbReference type="ARBA" id="ARBA00022777"/>
    </source>
</evidence>
<name>A0A078GSJ8_BRANA</name>
<dbReference type="SMART" id="SM00220">
    <property type="entry name" value="S_TKc"/>
    <property type="match status" value="1"/>
</dbReference>
<evidence type="ECO:0000313" key="7">
    <source>
        <dbReference type="Proteomes" id="UP000028999"/>
    </source>
</evidence>
<evidence type="ECO:0000256" key="4">
    <source>
        <dbReference type="ARBA" id="ARBA00022840"/>
    </source>
</evidence>
<evidence type="ECO:0000313" key="6">
    <source>
        <dbReference type="EMBL" id="CDY27558.1"/>
    </source>
</evidence>
<gene>
    <name evidence="6" type="primary">BnaC01g32410D</name>
    <name evidence="6" type="ORF">GSBRNA2T00038272001</name>
</gene>
<dbReference type="PANTHER" id="PTHR43671">
    <property type="entry name" value="SERINE/THREONINE-PROTEIN KINASE NEK"/>
    <property type="match status" value="1"/>
</dbReference>
<keyword evidence="1" id="KW-0808">Transferase</keyword>
<reference evidence="6 7" key="1">
    <citation type="journal article" date="2014" name="Science">
        <title>Plant genetics. Early allopolyploid evolution in the post-Neolithic Brassica napus oilseed genome.</title>
        <authorList>
            <person name="Chalhoub B."/>
            <person name="Denoeud F."/>
            <person name="Liu S."/>
            <person name="Parkin I.A."/>
            <person name="Tang H."/>
            <person name="Wang X."/>
            <person name="Chiquet J."/>
            <person name="Belcram H."/>
            <person name="Tong C."/>
            <person name="Samans B."/>
            <person name="Correa M."/>
            <person name="Da Silva C."/>
            <person name="Just J."/>
            <person name="Falentin C."/>
            <person name="Koh C.S."/>
            <person name="Le Clainche I."/>
            <person name="Bernard M."/>
            <person name="Bento P."/>
            <person name="Noel B."/>
            <person name="Labadie K."/>
            <person name="Alberti A."/>
            <person name="Charles M."/>
            <person name="Arnaud D."/>
            <person name="Guo H."/>
            <person name="Daviaud C."/>
            <person name="Alamery S."/>
            <person name="Jabbari K."/>
            <person name="Zhao M."/>
            <person name="Edger P.P."/>
            <person name="Chelaifa H."/>
            <person name="Tack D."/>
            <person name="Lassalle G."/>
            <person name="Mestiri I."/>
            <person name="Schnel N."/>
            <person name="Le Paslier M.C."/>
            <person name="Fan G."/>
            <person name="Renault V."/>
            <person name="Bayer P.E."/>
            <person name="Golicz A.A."/>
            <person name="Manoli S."/>
            <person name="Lee T.H."/>
            <person name="Thi V.H."/>
            <person name="Chalabi S."/>
            <person name="Hu Q."/>
            <person name="Fan C."/>
            <person name="Tollenaere R."/>
            <person name="Lu Y."/>
            <person name="Battail C."/>
            <person name="Shen J."/>
            <person name="Sidebottom C.H."/>
            <person name="Wang X."/>
            <person name="Canaguier A."/>
            <person name="Chauveau A."/>
            <person name="Berard A."/>
            <person name="Deniot G."/>
            <person name="Guan M."/>
            <person name="Liu Z."/>
            <person name="Sun F."/>
            <person name="Lim Y.P."/>
            <person name="Lyons E."/>
            <person name="Town C.D."/>
            <person name="Bancroft I."/>
            <person name="Wang X."/>
            <person name="Meng J."/>
            <person name="Ma J."/>
            <person name="Pires J.C."/>
            <person name="King G.J."/>
            <person name="Brunel D."/>
            <person name="Delourme R."/>
            <person name="Renard M."/>
            <person name="Aury J.M."/>
            <person name="Adams K.L."/>
            <person name="Batley J."/>
            <person name="Snowdon R.J."/>
            <person name="Tost J."/>
            <person name="Edwards D."/>
            <person name="Zhou Y."/>
            <person name="Hua W."/>
            <person name="Sharpe A.G."/>
            <person name="Paterson A.H."/>
            <person name="Guan C."/>
            <person name="Wincker P."/>
        </authorList>
    </citation>
    <scope>NUCLEOTIDE SEQUENCE [LARGE SCALE GENOMIC DNA]</scope>
    <source>
        <strain evidence="7">cv. Darmor-bzh</strain>
    </source>
</reference>
<dbReference type="Gene3D" id="1.10.510.10">
    <property type="entry name" value="Transferase(Phosphotransferase) domain 1"/>
    <property type="match status" value="1"/>
</dbReference>
<evidence type="ECO:0000256" key="1">
    <source>
        <dbReference type="ARBA" id="ARBA00022679"/>
    </source>
</evidence>
<dbReference type="InterPro" id="IPR000719">
    <property type="entry name" value="Prot_kinase_dom"/>
</dbReference>
<dbReference type="InterPro" id="IPR050660">
    <property type="entry name" value="NEK_Ser/Thr_kinase"/>
</dbReference>
<dbReference type="GO" id="GO:0004672">
    <property type="term" value="F:protein kinase activity"/>
    <property type="evidence" value="ECO:0007669"/>
    <property type="project" value="InterPro"/>
</dbReference>